<dbReference type="InterPro" id="IPR018062">
    <property type="entry name" value="HTH_AraC-typ_CS"/>
</dbReference>
<keyword evidence="1" id="KW-0805">Transcription regulation</keyword>
<gene>
    <name evidence="5" type="ORF">SAMN04488090_3257</name>
</gene>
<evidence type="ECO:0000313" key="6">
    <source>
        <dbReference type="Proteomes" id="UP000198901"/>
    </source>
</evidence>
<dbReference type="PROSITE" id="PS00041">
    <property type="entry name" value="HTH_ARAC_FAMILY_1"/>
    <property type="match status" value="1"/>
</dbReference>
<evidence type="ECO:0000256" key="2">
    <source>
        <dbReference type="ARBA" id="ARBA00023125"/>
    </source>
</evidence>
<dbReference type="STRING" id="563176.SAMN04488090_3257"/>
<sequence>MTLYIKNMVCDRCRMVVRKTMEDLGLHPQRVELGEVDIAEEAADLGLLRDRLEAVGFELLEDRRDQTVSRIKRLLFDYLDLQDNARTNVSDYLAEGLNRDYSALSKLFSESEGTTIEQYFIRLKIEKVKEWLTYSEWSLSEIAYKLGYSSVAHLSNQFKKVTGQTPTQFRQSPAQARRVALDQV</sequence>
<dbReference type="PANTHER" id="PTHR43280:SF30">
    <property type="entry name" value="MMSAB OPERON REGULATORY PROTEIN"/>
    <property type="match status" value="1"/>
</dbReference>
<organism evidence="5 6">
    <name type="scientific">Siphonobacter aquaeclarae</name>
    <dbReference type="NCBI Taxonomy" id="563176"/>
    <lineage>
        <taxon>Bacteria</taxon>
        <taxon>Pseudomonadati</taxon>
        <taxon>Bacteroidota</taxon>
        <taxon>Cytophagia</taxon>
        <taxon>Cytophagales</taxon>
        <taxon>Cytophagaceae</taxon>
        <taxon>Siphonobacter</taxon>
    </lineage>
</organism>
<dbReference type="GO" id="GO:0043565">
    <property type="term" value="F:sequence-specific DNA binding"/>
    <property type="evidence" value="ECO:0007669"/>
    <property type="project" value="InterPro"/>
</dbReference>
<keyword evidence="6" id="KW-1185">Reference proteome</keyword>
<dbReference type="InterPro" id="IPR020449">
    <property type="entry name" value="Tscrpt_reg_AraC-type_HTH"/>
</dbReference>
<dbReference type="OrthoDB" id="952277at2"/>
<name>A0A1G9SQG8_9BACT</name>
<dbReference type="PRINTS" id="PR00032">
    <property type="entry name" value="HTHARAC"/>
</dbReference>
<evidence type="ECO:0000256" key="1">
    <source>
        <dbReference type="ARBA" id="ARBA00023015"/>
    </source>
</evidence>
<dbReference type="PROSITE" id="PS01124">
    <property type="entry name" value="HTH_ARAC_FAMILY_2"/>
    <property type="match status" value="1"/>
</dbReference>
<protein>
    <submittedName>
        <fullName evidence="5">Transcriptional regulator, AraC family</fullName>
    </submittedName>
</protein>
<dbReference type="Proteomes" id="UP000198901">
    <property type="component" value="Unassembled WGS sequence"/>
</dbReference>
<dbReference type="Gene3D" id="1.10.10.60">
    <property type="entry name" value="Homeodomain-like"/>
    <property type="match status" value="1"/>
</dbReference>
<dbReference type="InterPro" id="IPR009057">
    <property type="entry name" value="Homeodomain-like_sf"/>
</dbReference>
<dbReference type="SMART" id="SM00342">
    <property type="entry name" value="HTH_ARAC"/>
    <property type="match status" value="1"/>
</dbReference>
<keyword evidence="2" id="KW-0238">DNA-binding</keyword>
<dbReference type="InterPro" id="IPR018060">
    <property type="entry name" value="HTH_AraC"/>
</dbReference>
<reference evidence="5 6" key="1">
    <citation type="submission" date="2016-10" db="EMBL/GenBank/DDBJ databases">
        <authorList>
            <person name="de Groot N.N."/>
        </authorList>
    </citation>
    <scope>NUCLEOTIDE SEQUENCE [LARGE SCALE GENOMIC DNA]</scope>
    <source>
        <strain evidence="5 6">DSM 21668</strain>
    </source>
</reference>
<dbReference type="SUPFAM" id="SSF46689">
    <property type="entry name" value="Homeodomain-like"/>
    <property type="match status" value="1"/>
</dbReference>
<dbReference type="RefSeq" id="WP_093204498.1">
    <property type="nucleotide sequence ID" value="NZ_FNGS01000006.1"/>
</dbReference>
<evidence type="ECO:0000313" key="5">
    <source>
        <dbReference type="EMBL" id="SDM37673.1"/>
    </source>
</evidence>
<proteinExistence type="predicted"/>
<dbReference type="AlphaFoldDB" id="A0A1G9SQG8"/>
<keyword evidence="3" id="KW-0804">Transcription</keyword>
<evidence type="ECO:0000256" key="3">
    <source>
        <dbReference type="ARBA" id="ARBA00023163"/>
    </source>
</evidence>
<dbReference type="Gene3D" id="3.30.70.100">
    <property type="match status" value="1"/>
</dbReference>
<dbReference type="PANTHER" id="PTHR43280">
    <property type="entry name" value="ARAC-FAMILY TRANSCRIPTIONAL REGULATOR"/>
    <property type="match status" value="1"/>
</dbReference>
<dbReference type="Pfam" id="PF12833">
    <property type="entry name" value="HTH_18"/>
    <property type="match status" value="1"/>
</dbReference>
<accession>A0A1G9SQG8</accession>
<dbReference type="GO" id="GO:0003700">
    <property type="term" value="F:DNA-binding transcription factor activity"/>
    <property type="evidence" value="ECO:0007669"/>
    <property type="project" value="InterPro"/>
</dbReference>
<feature type="domain" description="HTH araC/xylS-type" evidence="4">
    <location>
        <begin position="69"/>
        <end position="172"/>
    </location>
</feature>
<evidence type="ECO:0000259" key="4">
    <source>
        <dbReference type="PROSITE" id="PS01124"/>
    </source>
</evidence>
<dbReference type="EMBL" id="FNGS01000006">
    <property type="protein sequence ID" value="SDM37673.1"/>
    <property type="molecule type" value="Genomic_DNA"/>
</dbReference>